<dbReference type="Proteomes" id="UP001209317">
    <property type="component" value="Unassembled WGS sequence"/>
</dbReference>
<comment type="caution">
    <text evidence="1">The sequence shown here is derived from an EMBL/GenBank/DDBJ whole genome shotgun (WGS) entry which is preliminary data.</text>
</comment>
<dbReference type="InterPro" id="IPR013783">
    <property type="entry name" value="Ig-like_fold"/>
</dbReference>
<organism evidence="1 2">
    <name type="scientific">Haoranjiania flava</name>
    <dbReference type="NCBI Taxonomy" id="1856322"/>
    <lineage>
        <taxon>Bacteria</taxon>
        <taxon>Pseudomonadati</taxon>
        <taxon>Bacteroidota</taxon>
        <taxon>Chitinophagia</taxon>
        <taxon>Chitinophagales</taxon>
        <taxon>Chitinophagaceae</taxon>
        <taxon>Haoranjiania</taxon>
    </lineage>
</organism>
<dbReference type="RefSeq" id="WP_263037217.1">
    <property type="nucleotide sequence ID" value="NZ_JAOTPL010000004.1"/>
</dbReference>
<dbReference type="EMBL" id="JAOTPL010000004">
    <property type="protein sequence ID" value="MCU7693730.1"/>
    <property type="molecule type" value="Genomic_DNA"/>
</dbReference>
<name>A0AAE3IKG6_9BACT</name>
<evidence type="ECO:0000313" key="2">
    <source>
        <dbReference type="Proteomes" id="UP001209317"/>
    </source>
</evidence>
<proteinExistence type="predicted"/>
<evidence type="ECO:0000313" key="1">
    <source>
        <dbReference type="EMBL" id="MCU7693730.1"/>
    </source>
</evidence>
<keyword evidence="2" id="KW-1185">Reference proteome</keyword>
<reference evidence="1" key="1">
    <citation type="submission" date="2022-10" db="EMBL/GenBank/DDBJ databases">
        <authorList>
            <person name="Kim H.S."/>
            <person name="Kim J.-S."/>
            <person name="Suh M.K."/>
            <person name="Eom M.K."/>
            <person name="Lee J.-S."/>
        </authorList>
    </citation>
    <scope>NUCLEOTIDE SEQUENCE</scope>
    <source>
        <strain evidence="1">LIP-5</strain>
    </source>
</reference>
<dbReference type="AlphaFoldDB" id="A0AAE3IKG6"/>
<gene>
    <name evidence="1" type="ORF">OD355_04270</name>
</gene>
<accession>A0AAE3IKG6</accession>
<protein>
    <submittedName>
        <fullName evidence="1">Uncharacterized protein</fullName>
    </submittedName>
</protein>
<dbReference type="Gene3D" id="2.60.40.10">
    <property type="entry name" value="Immunoglobulins"/>
    <property type="match status" value="1"/>
</dbReference>
<sequence length="930" mass="106124">MIKNIIRVIPAIILFIILSVNLSAQHKNIYAFFTQDSILLEPGKTFSNTLRIQNNQAKNVTIESIRPAKSYPNMLFFPGFRGNVDAGQALNLQTKMIAGIELLMSGDNYIDFIVDYTTTGQLKDTLHARYYLSKESQDYIAIISSGIDNFYNPDARENAVSFFIENPGYDIKNLRLHLTLSPSQNLVIRQQSINVILQPRERKLVKIDLQQKGNTTFFTDYSLSVMAYEIAKDRLIANSNIPIRTLTSNRQVLQNNFLNTKINFIEAAYNRLNKNNDIYRLRGNVQQQIASNVAMEFNTVTDYFSQYKYVNIYDTRLTLRSKKMLAELGNIYGSDYDFNMNGRGLKLGYNVTGNSSIEVLGIDNNYMLYSSLDNMVDFGKTIGTKYQRSMRNGSPAQVNYLYNTNPLLNTKTHLGSFSTSFKIDSASRVKIEGGVSHEASLGIESSAKGFANAGFAGGISYEMIGEKISLFSNNYFSSPYYAGLRRGLLSLDEAVTYRLTQQKSLLFKYSGLINKPKYVNAHFIYHPSELMIYESSFVNHTVEAGFNYYTDGFSYSILPNYTYQYINNSYLNVDYRAYRLKLDVSKSFSNHYFNFIADGGISFINQNTDPFYAARFLLSYRLGMFNVNALADINPVNAYDLINTQEKNFRNYSLNTNYNYATRDQKLKGNISGGISYVNSYNGFNQFINNQLEYRIAKDWFATANVFFTRYSKNNNTHTYNNTQFQVGIKKIFGTLSSSNSSKVSFRVFEDQNQNNILDGDEKVLDNVLVNLNEHVAITDKKGFVKFANLPKQEYNIVVKKNGQKLSLLSNNKVLISKNKKYELPVVKVNTVTGSMIETKKKYDVEQTDVSGISIYAENLSTKEITTTVTDWGGGFMLHLREGNYRIYILNNRYEITNNAQIITVKNNVPAKELKFNYINTEVEIKVKKF</sequence>